<protein>
    <submittedName>
        <fullName evidence="7">ShlB/FhaC/HecB family hemolysin secretion/activation protein</fullName>
    </submittedName>
</protein>
<feature type="domain" description="Haemolysin activator HlyB C-terminal" evidence="5">
    <location>
        <begin position="452"/>
        <end position="545"/>
    </location>
</feature>
<accession>A0A7D3XHA0</accession>
<proteinExistence type="predicted"/>
<dbReference type="Gene3D" id="3.10.20.310">
    <property type="entry name" value="membrane protein fhac"/>
    <property type="match status" value="1"/>
</dbReference>
<keyword evidence="8" id="KW-1185">Reference proteome</keyword>
<dbReference type="KEGG" id="emv:HQR01_02345"/>
<evidence type="ECO:0000259" key="6">
    <source>
        <dbReference type="Pfam" id="PF08479"/>
    </source>
</evidence>
<feature type="domain" description="Polypeptide-transport-associated ShlB-type" evidence="6">
    <location>
        <begin position="72"/>
        <end position="144"/>
    </location>
</feature>
<dbReference type="GO" id="GO:0046819">
    <property type="term" value="P:protein secretion by the type V secretion system"/>
    <property type="evidence" value="ECO:0007669"/>
    <property type="project" value="TreeGrafter"/>
</dbReference>
<evidence type="ECO:0000256" key="4">
    <source>
        <dbReference type="SAM" id="SignalP"/>
    </source>
</evidence>
<evidence type="ECO:0000313" key="7">
    <source>
        <dbReference type="EMBL" id="QKG70299.1"/>
    </source>
</evidence>
<reference evidence="7 8" key="1">
    <citation type="submission" date="2020-05" db="EMBL/GenBank/DDBJ databases">
        <title>Erythrobacter mangrovi sp. nov., isolated from rhizosphere soil of mangrove plant (Kandelia candel).</title>
        <authorList>
            <person name="Ye Y.H."/>
        </authorList>
    </citation>
    <scope>NUCLEOTIDE SEQUENCE [LARGE SCALE GENOMIC DNA]</scope>
    <source>
        <strain evidence="7 8">EB310</strain>
    </source>
</reference>
<evidence type="ECO:0000256" key="2">
    <source>
        <dbReference type="ARBA" id="ARBA00022692"/>
    </source>
</evidence>
<dbReference type="InterPro" id="IPR005565">
    <property type="entry name" value="Hemolysn_activator_HlyB_C"/>
</dbReference>
<organism evidence="7 8">
    <name type="scientific">Erythrobacter mangrovi</name>
    <dbReference type="NCBI Taxonomy" id="2739433"/>
    <lineage>
        <taxon>Bacteria</taxon>
        <taxon>Pseudomonadati</taxon>
        <taxon>Pseudomonadota</taxon>
        <taxon>Alphaproteobacteria</taxon>
        <taxon>Sphingomonadales</taxon>
        <taxon>Erythrobacteraceae</taxon>
        <taxon>Erythrobacter/Porphyrobacter group</taxon>
        <taxon>Erythrobacter</taxon>
    </lineage>
</organism>
<keyword evidence="2" id="KW-0812">Transmembrane</keyword>
<dbReference type="Gene3D" id="2.40.160.50">
    <property type="entry name" value="membrane protein fhac: a member of the omp85/tpsb transporter family"/>
    <property type="match status" value="1"/>
</dbReference>
<keyword evidence="4" id="KW-0732">Signal</keyword>
<evidence type="ECO:0000313" key="8">
    <source>
        <dbReference type="Proteomes" id="UP000504693"/>
    </source>
</evidence>
<keyword evidence="3" id="KW-0998">Cell outer membrane</keyword>
<dbReference type="InterPro" id="IPR051544">
    <property type="entry name" value="TPS_OM_transporter"/>
</dbReference>
<dbReference type="AlphaFoldDB" id="A0A7D3XHA0"/>
<dbReference type="GO" id="GO:0098046">
    <property type="term" value="C:type V protein secretion system complex"/>
    <property type="evidence" value="ECO:0007669"/>
    <property type="project" value="TreeGrafter"/>
</dbReference>
<name>A0A7D3XHA0_9SPHN</name>
<dbReference type="Proteomes" id="UP000504693">
    <property type="component" value="Chromosome"/>
</dbReference>
<evidence type="ECO:0000256" key="3">
    <source>
        <dbReference type="ARBA" id="ARBA00023237"/>
    </source>
</evidence>
<dbReference type="InterPro" id="IPR013686">
    <property type="entry name" value="Polypept-transport_assoc_ShlB"/>
</dbReference>
<dbReference type="PANTHER" id="PTHR34597">
    <property type="entry name" value="SLR1661 PROTEIN"/>
    <property type="match status" value="1"/>
</dbReference>
<sequence>MANKAIIAAALLGGISATPTLAQAVQPPTREQVRRDQLDDQLSTPGEGVSVDASLARAPCPLAEPQYDQIRFTLSSASFVGAEEVEPGLLDAAWSSVAGQDLPISAVCDIRDRANAILNEAGYVASVQVPPQRIEGGAVRFDVIVARMTGLVIRGEPGPSGEQLRRNFEKLRSQPVFRRSEAERTLMLARDIPGMDVRLSLARDVGPDAKAGDLIGIVDVVMDRFQADLSIQNLSSDRTGRFGGLLRGQINGLTGLADLTELSVYSSQDPQEQLVLQGRHEFGIGTDGFRVGVNAVYAWTQPDIVGTDIFQSTTFVGTLYGSYPIVRRQVENVVLSFGFDWIDQRIDFAGLDLSRDKLRVPFVRVDAGLMDKASAEGRGGYTIAEPRFAAHSALEVRHGIGALGASEGCGAGFLACAAPGVVPIARLDADPSALVLRYEGQVSFRPSPLWLIKVAPRAQYSPDALLSYEQFSGGNFTIGRGYDPGELIGDSGVGARIEFAYGSLQPETPDGIAWQGFAFWDTVSAWIKNVADDPFTINSVGAGVRFNIARRAYLEVVGAIPLDRAPLETKRDDFRLLLNLSINLGS</sequence>
<feature type="chain" id="PRO_5028890590" evidence="4">
    <location>
        <begin position="25"/>
        <end position="586"/>
    </location>
</feature>
<evidence type="ECO:0000256" key="1">
    <source>
        <dbReference type="ARBA" id="ARBA00022452"/>
    </source>
</evidence>
<dbReference type="RefSeq" id="WP_173212195.1">
    <property type="nucleotide sequence ID" value="NZ_CP053921.1"/>
</dbReference>
<dbReference type="PANTHER" id="PTHR34597:SF6">
    <property type="entry name" value="BLR6126 PROTEIN"/>
    <property type="match status" value="1"/>
</dbReference>
<feature type="signal peptide" evidence="4">
    <location>
        <begin position="1"/>
        <end position="24"/>
    </location>
</feature>
<dbReference type="Pfam" id="PF08479">
    <property type="entry name" value="POTRA_2"/>
    <property type="match status" value="1"/>
</dbReference>
<dbReference type="EMBL" id="CP053921">
    <property type="protein sequence ID" value="QKG70299.1"/>
    <property type="molecule type" value="Genomic_DNA"/>
</dbReference>
<keyword evidence="1" id="KW-1134">Transmembrane beta strand</keyword>
<dbReference type="Pfam" id="PF03865">
    <property type="entry name" value="ShlB"/>
    <property type="match status" value="1"/>
</dbReference>
<gene>
    <name evidence="7" type="ORF">HQR01_02345</name>
</gene>
<dbReference type="GO" id="GO:0008320">
    <property type="term" value="F:protein transmembrane transporter activity"/>
    <property type="evidence" value="ECO:0007669"/>
    <property type="project" value="TreeGrafter"/>
</dbReference>
<evidence type="ECO:0000259" key="5">
    <source>
        <dbReference type="Pfam" id="PF03865"/>
    </source>
</evidence>
<keyword evidence="1" id="KW-0472">Membrane</keyword>